<proteinExistence type="predicted"/>
<keyword evidence="2" id="KW-1185">Reference proteome</keyword>
<evidence type="ECO:0008006" key="3">
    <source>
        <dbReference type="Google" id="ProtNLM"/>
    </source>
</evidence>
<protein>
    <recommendedName>
        <fullName evidence="3">Ribbon-helix-helix protein CopG domain-containing protein</fullName>
    </recommendedName>
</protein>
<organism evidence="1 2">
    <name type="scientific">Paraburkholderia humisilvae</name>
    <dbReference type="NCBI Taxonomy" id="627669"/>
    <lineage>
        <taxon>Bacteria</taxon>
        <taxon>Pseudomonadati</taxon>
        <taxon>Pseudomonadota</taxon>
        <taxon>Betaproteobacteria</taxon>
        <taxon>Burkholderiales</taxon>
        <taxon>Burkholderiaceae</taxon>
        <taxon>Paraburkholderia</taxon>
    </lineage>
</organism>
<evidence type="ECO:0000313" key="1">
    <source>
        <dbReference type="EMBL" id="CAB3773194.1"/>
    </source>
</evidence>
<reference evidence="1 2" key="1">
    <citation type="submission" date="2020-04" db="EMBL/GenBank/DDBJ databases">
        <authorList>
            <person name="De Canck E."/>
        </authorList>
    </citation>
    <scope>NUCLEOTIDE SEQUENCE [LARGE SCALE GENOMIC DNA]</scope>
    <source>
        <strain evidence="1 2">LMG 29542</strain>
    </source>
</reference>
<sequence length="75" mass="8511">MNPSAKQVKFRLNFDISPEAKEQIEGLKDRIHADSLSDVVRRALAVYDFLWTQREGGATTVLRFTDGSETLLPLF</sequence>
<name>A0A6J5F448_9BURK</name>
<dbReference type="Proteomes" id="UP000494363">
    <property type="component" value="Unassembled WGS sequence"/>
</dbReference>
<dbReference type="AlphaFoldDB" id="A0A6J5F448"/>
<dbReference type="EMBL" id="CADIKH010000070">
    <property type="protein sequence ID" value="CAB3773194.1"/>
    <property type="molecule type" value="Genomic_DNA"/>
</dbReference>
<gene>
    <name evidence="1" type="ORF">LMG29542_07141</name>
</gene>
<evidence type="ECO:0000313" key="2">
    <source>
        <dbReference type="Proteomes" id="UP000494363"/>
    </source>
</evidence>
<accession>A0A6J5F448</accession>